<dbReference type="RefSeq" id="WP_346759527.1">
    <property type="nucleotide sequence ID" value="NZ_JAUJEB010000004.1"/>
</dbReference>
<evidence type="ECO:0000313" key="2">
    <source>
        <dbReference type="EMBL" id="MDN5214192.1"/>
    </source>
</evidence>
<organism evidence="2 3">
    <name type="scientific">Agaribacillus aureus</name>
    <dbReference type="NCBI Taxonomy" id="3051825"/>
    <lineage>
        <taxon>Bacteria</taxon>
        <taxon>Pseudomonadati</taxon>
        <taxon>Bacteroidota</taxon>
        <taxon>Cytophagia</taxon>
        <taxon>Cytophagales</taxon>
        <taxon>Splendidivirgaceae</taxon>
        <taxon>Agaribacillus</taxon>
    </lineage>
</organism>
<feature type="domain" description="Glycosyl transferase family 1" evidence="1">
    <location>
        <begin position="224"/>
        <end position="388"/>
    </location>
</feature>
<dbReference type="SUPFAM" id="SSF53756">
    <property type="entry name" value="UDP-Glycosyltransferase/glycogen phosphorylase"/>
    <property type="match status" value="1"/>
</dbReference>
<dbReference type="EMBL" id="JAUJEB010000004">
    <property type="protein sequence ID" value="MDN5214192.1"/>
    <property type="molecule type" value="Genomic_DNA"/>
</dbReference>
<gene>
    <name evidence="2" type="ORF">QQ020_19095</name>
</gene>
<evidence type="ECO:0000259" key="1">
    <source>
        <dbReference type="Pfam" id="PF00534"/>
    </source>
</evidence>
<name>A0ABT8L8V4_9BACT</name>
<sequence length="413" mass="46478">MKVLVVSNIDGVSGAARACYRGHRASLSIGIESRLLVKKKYSKDESVVTAGLPYGKFIDKLFDYYVRFKRKNYTVKNDVSYTLAIHPDQLLSYIETFDPDIVNLHWVSKAFIRLESLAKINKPIVWTLHDMWVFTGGCHYTQGCEKYKDQCGACPVLSSDTQADLSAWIFKRKKTVYKNLSNFHIVTPSRWMGQCASESSLLEDIPVHILPYAIDTDSFKPRSREEAKKKWNIPQDKTLILFGALKATGDQRKGFMELQEALRLLPKNDNTELLVFGSSEDKGLQALGFKVNFVGRISDDNSLTELYSAADVMVVPSLQENLSLTIIESLSCGLPVVAFDIGGNKDMIDHKESGYLAEENNNQDLANGIDWVIKEVTKSDQLSKNAREKVLNTYNEALIAQKQLSLYQSIIGH</sequence>
<evidence type="ECO:0000313" key="3">
    <source>
        <dbReference type="Proteomes" id="UP001172083"/>
    </source>
</evidence>
<proteinExistence type="predicted"/>
<keyword evidence="3" id="KW-1185">Reference proteome</keyword>
<dbReference type="CDD" id="cd03825">
    <property type="entry name" value="GT4_WcaC-like"/>
    <property type="match status" value="1"/>
</dbReference>
<comment type="caution">
    <text evidence="2">The sequence shown here is derived from an EMBL/GenBank/DDBJ whole genome shotgun (WGS) entry which is preliminary data.</text>
</comment>
<dbReference type="Gene3D" id="3.40.50.2000">
    <property type="entry name" value="Glycogen Phosphorylase B"/>
    <property type="match status" value="2"/>
</dbReference>
<dbReference type="PANTHER" id="PTHR45947">
    <property type="entry name" value="SULFOQUINOVOSYL TRANSFERASE SQD2"/>
    <property type="match status" value="1"/>
</dbReference>
<dbReference type="Proteomes" id="UP001172083">
    <property type="component" value="Unassembled WGS sequence"/>
</dbReference>
<dbReference type="InterPro" id="IPR050194">
    <property type="entry name" value="Glycosyltransferase_grp1"/>
</dbReference>
<dbReference type="InterPro" id="IPR001296">
    <property type="entry name" value="Glyco_trans_1"/>
</dbReference>
<protein>
    <submittedName>
        <fullName evidence="2">Glycosyltransferase family 4 protein</fullName>
    </submittedName>
</protein>
<accession>A0ABT8L8V4</accession>
<dbReference type="Pfam" id="PF00534">
    <property type="entry name" value="Glycos_transf_1"/>
    <property type="match status" value="1"/>
</dbReference>
<reference evidence="2" key="1">
    <citation type="submission" date="2023-06" db="EMBL/GenBank/DDBJ databases">
        <title>Genomic of Agaribacillus aureum.</title>
        <authorList>
            <person name="Wang G."/>
        </authorList>
    </citation>
    <scope>NUCLEOTIDE SEQUENCE</scope>
    <source>
        <strain evidence="2">BMA12</strain>
    </source>
</reference>
<dbReference type="PANTHER" id="PTHR45947:SF3">
    <property type="entry name" value="SULFOQUINOVOSYL TRANSFERASE SQD2"/>
    <property type="match status" value="1"/>
</dbReference>